<evidence type="ECO:0000259" key="5">
    <source>
        <dbReference type="Pfam" id="PF21036"/>
    </source>
</evidence>
<keyword evidence="3 6" id="KW-0808">Transferase</keyword>
<dbReference type="InterPro" id="IPR002213">
    <property type="entry name" value="UDP_glucos_trans"/>
</dbReference>
<accession>A0A919VM02</accession>
<dbReference type="PANTHER" id="PTHR48050:SF13">
    <property type="entry name" value="STEROL 3-BETA-GLUCOSYLTRANSFERASE UGT80A2"/>
    <property type="match status" value="1"/>
</dbReference>
<dbReference type="InterPro" id="IPR010610">
    <property type="entry name" value="EryCIII-like_C"/>
</dbReference>
<evidence type="ECO:0000313" key="7">
    <source>
        <dbReference type="Proteomes" id="UP000680865"/>
    </source>
</evidence>
<proteinExistence type="inferred from homology"/>
<reference evidence="6" key="1">
    <citation type="submission" date="2021-03" db="EMBL/GenBank/DDBJ databases">
        <title>Whole genome shotgun sequence of Actinoplanes consettensis NBRC 14913.</title>
        <authorList>
            <person name="Komaki H."/>
            <person name="Tamura T."/>
        </authorList>
    </citation>
    <scope>NUCLEOTIDE SEQUENCE</scope>
    <source>
        <strain evidence="6">NBRC 14913</strain>
    </source>
</reference>
<dbReference type="AlphaFoldDB" id="A0A919VM02"/>
<feature type="domain" description="Erythromycin biosynthesis protein CIII-like C-terminal" evidence="4">
    <location>
        <begin position="246"/>
        <end position="388"/>
    </location>
</feature>
<dbReference type="RefSeq" id="WP_212996073.1">
    <property type="nucleotide sequence ID" value="NZ_BAAATW010000004.1"/>
</dbReference>
<dbReference type="SUPFAM" id="SSF53756">
    <property type="entry name" value="UDP-Glycosyltransferase/glycogen phosphorylase"/>
    <property type="match status" value="1"/>
</dbReference>
<dbReference type="GO" id="GO:0008194">
    <property type="term" value="F:UDP-glycosyltransferase activity"/>
    <property type="evidence" value="ECO:0007669"/>
    <property type="project" value="InterPro"/>
</dbReference>
<dbReference type="InterPro" id="IPR050426">
    <property type="entry name" value="Glycosyltransferase_28"/>
</dbReference>
<dbReference type="InterPro" id="IPR048284">
    <property type="entry name" value="EryCIII-like_N"/>
</dbReference>
<name>A0A919VM02_9ACTN</name>
<gene>
    <name evidence="6" type="ORF">Aco04nite_10760</name>
</gene>
<keyword evidence="7" id="KW-1185">Reference proteome</keyword>
<dbReference type="GO" id="GO:0016758">
    <property type="term" value="F:hexosyltransferase activity"/>
    <property type="evidence" value="ECO:0007669"/>
    <property type="project" value="UniProtKB-ARBA"/>
</dbReference>
<evidence type="ECO:0000313" key="6">
    <source>
        <dbReference type="EMBL" id="GIM68451.1"/>
    </source>
</evidence>
<dbReference type="Pfam" id="PF06722">
    <property type="entry name" value="EryCIII-like_C"/>
    <property type="match status" value="1"/>
</dbReference>
<evidence type="ECO:0000256" key="2">
    <source>
        <dbReference type="ARBA" id="ARBA00022676"/>
    </source>
</evidence>
<comment type="caution">
    <text evidence="6">The sequence shown here is derived from an EMBL/GenBank/DDBJ whole genome shotgun (WGS) entry which is preliminary data.</text>
</comment>
<dbReference type="Gene3D" id="3.40.50.2000">
    <property type="entry name" value="Glycogen Phosphorylase B"/>
    <property type="match status" value="2"/>
</dbReference>
<dbReference type="PANTHER" id="PTHR48050">
    <property type="entry name" value="STEROL 3-BETA-GLUCOSYLTRANSFERASE"/>
    <property type="match status" value="1"/>
</dbReference>
<dbReference type="Proteomes" id="UP000680865">
    <property type="component" value="Unassembled WGS sequence"/>
</dbReference>
<evidence type="ECO:0000256" key="3">
    <source>
        <dbReference type="ARBA" id="ARBA00022679"/>
    </source>
</evidence>
<sequence length="397" mass="42744">MRVLFATWDMNGHLNPMVPLAWAMRAAGHEVTVVSNPGMVPNAVGAGLPAYGAGPDFDSYAALREQLKARNWRPTAPQRPADDADRTQRRRLMGFRVAVESAAAQADDAVAFARWWKPDLVVFEPAAFVGPLIARLLGIPAVRHLWSVDFTAPIADMEDALTGELAARFGLERLGVNGDITLDPAPARLQVDDGRVRQRIRYVPYNGPAEVPAWVLGEPPRRRIAVSWGTSRALLGYDHLMQAPLVVEALADVDAEVVVAVVESQRELFGTLPGNVRFLGRVPLHPLLRTCSALVQQGGAGGTMTALVNGVPQVVVPQMPDEMFHGWQVERSGGGVMLEGATATAESVRSAVLTVLDDAKYADSAREQQHDILTAPSLSQVTARLQELAAESVGAGR</sequence>
<keyword evidence="2" id="KW-0328">Glycosyltransferase</keyword>
<dbReference type="EMBL" id="BOQP01000005">
    <property type="protein sequence ID" value="GIM68451.1"/>
    <property type="molecule type" value="Genomic_DNA"/>
</dbReference>
<dbReference type="Pfam" id="PF21036">
    <property type="entry name" value="EryCIII-like_N"/>
    <property type="match status" value="1"/>
</dbReference>
<organism evidence="6 7">
    <name type="scientific">Winogradskya consettensis</name>
    <dbReference type="NCBI Taxonomy" id="113560"/>
    <lineage>
        <taxon>Bacteria</taxon>
        <taxon>Bacillati</taxon>
        <taxon>Actinomycetota</taxon>
        <taxon>Actinomycetes</taxon>
        <taxon>Micromonosporales</taxon>
        <taxon>Micromonosporaceae</taxon>
        <taxon>Winogradskya</taxon>
    </lineage>
</organism>
<dbReference type="CDD" id="cd03784">
    <property type="entry name" value="GT1_Gtf-like"/>
    <property type="match status" value="1"/>
</dbReference>
<evidence type="ECO:0000256" key="1">
    <source>
        <dbReference type="ARBA" id="ARBA00006962"/>
    </source>
</evidence>
<feature type="domain" description="Erythromycin biosynthesis protein CIII-like N-terminal" evidence="5">
    <location>
        <begin position="22"/>
        <end position="229"/>
    </location>
</feature>
<protein>
    <submittedName>
        <fullName evidence="6">Glycosyl transferase</fullName>
    </submittedName>
</protein>
<evidence type="ECO:0000259" key="4">
    <source>
        <dbReference type="Pfam" id="PF06722"/>
    </source>
</evidence>
<dbReference type="GO" id="GO:0017000">
    <property type="term" value="P:antibiotic biosynthetic process"/>
    <property type="evidence" value="ECO:0007669"/>
    <property type="project" value="UniProtKB-ARBA"/>
</dbReference>
<comment type="similarity">
    <text evidence="1">Belongs to the glycosyltransferase 28 family.</text>
</comment>